<protein>
    <recommendedName>
        <fullName evidence="2">Chitin-binding type-2 domain-containing protein</fullName>
    </recommendedName>
</protein>
<dbReference type="InterPro" id="IPR036508">
    <property type="entry name" value="Chitin-bd_dom_sf"/>
</dbReference>
<dbReference type="SUPFAM" id="SSF57625">
    <property type="entry name" value="Invertebrate chitin-binding proteins"/>
    <property type="match status" value="1"/>
</dbReference>
<feature type="domain" description="Chitin-binding type-2" evidence="2">
    <location>
        <begin position="29"/>
        <end position="79"/>
    </location>
</feature>
<dbReference type="Gene3D" id="2.170.140.10">
    <property type="entry name" value="Chitin binding domain"/>
    <property type="match status" value="1"/>
</dbReference>
<dbReference type="Pfam" id="PF01607">
    <property type="entry name" value="CBM_14"/>
    <property type="match status" value="1"/>
</dbReference>
<dbReference type="InterPro" id="IPR002557">
    <property type="entry name" value="Chitin-bd_dom"/>
</dbReference>
<organism evidence="3 4">
    <name type="scientific">Meganyctiphanes norvegica</name>
    <name type="common">Northern krill</name>
    <name type="synonym">Thysanopoda norvegica</name>
    <dbReference type="NCBI Taxonomy" id="48144"/>
    <lineage>
        <taxon>Eukaryota</taxon>
        <taxon>Metazoa</taxon>
        <taxon>Ecdysozoa</taxon>
        <taxon>Arthropoda</taxon>
        <taxon>Crustacea</taxon>
        <taxon>Multicrustacea</taxon>
        <taxon>Malacostraca</taxon>
        <taxon>Eumalacostraca</taxon>
        <taxon>Eucarida</taxon>
        <taxon>Euphausiacea</taxon>
        <taxon>Euphausiidae</taxon>
        <taxon>Meganyctiphanes</taxon>
    </lineage>
</organism>
<gene>
    <name evidence="3" type="ORF">MNOR_LOCUS4861</name>
</gene>
<evidence type="ECO:0000313" key="4">
    <source>
        <dbReference type="Proteomes" id="UP001497623"/>
    </source>
</evidence>
<evidence type="ECO:0000313" key="3">
    <source>
        <dbReference type="EMBL" id="CAL4065533.1"/>
    </source>
</evidence>
<reference evidence="3 4" key="1">
    <citation type="submission" date="2024-05" db="EMBL/GenBank/DDBJ databases">
        <authorList>
            <person name="Wallberg A."/>
        </authorList>
    </citation>
    <scope>NUCLEOTIDE SEQUENCE [LARGE SCALE GENOMIC DNA]</scope>
</reference>
<keyword evidence="4" id="KW-1185">Reference proteome</keyword>
<accession>A0AAV2PWK6</accession>
<dbReference type="EMBL" id="CAXKWB010001807">
    <property type="protein sequence ID" value="CAL4065533.1"/>
    <property type="molecule type" value="Genomic_DNA"/>
</dbReference>
<dbReference type="GO" id="GO:0005576">
    <property type="term" value="C:extracellular region"/>
    <property type="evidence" value="ECO:0007669"/>
    <property type="project" value="InterPro"/>
</dbReference>
<keyword evidence="1" id="KW-0732">Signal</keyword>
<name>A0AAV2PWK6_MEGNR</name>
<dbReference type="Proteomes" id="UP001497623">
    <property type="component" value="Unassembled WGS sequence"/>
</dbReference>
<evidence type="ECO:0000256" key="1">
    <source>
        <dbReference type="SAM" id="SignalP"/>
    </source>
</evidence>
<dbReference type="AlphaFoldDB" id="A0AAV2PWK6"/>
<feature type="chain" id="PRO_5043931995" description="Chitin-binding type-2 domain-containing protein" evidence="1">
    <location>
        <begin position="17"/>
        <end position="94"/>
    </location>
</feature>
<proteinExistence type="predicted"/>
<sequence length="94" mass="10485">MKQLLVLLIAVTIASGARQGDGSPLDYECTADGYYADFYRACQVYYKCEADNKAQLGCKDGQCFNQKVNACMSCDRVDCPYPIRTDWNISPHKG</sequence>
<comment type="caution">
    <text evidence="3">The sequence shown here is derived from an EMBL/GenBank/DDBJ whole genome shotgun (WGS) entry which is preliminary data.</text>
</comment>
<evidence type="ECO:0000259" key="2">
    <source>
        <dbReference type="Pfam" id="PF01607"/>
    </source>
</evidence>
<dbReference type="GO" id="GO:0008061">
    <property type="term" value="F:chitin binding"/>
    <property type="evidence" value="ECO:0007669"/>
    <property type="project" value="InterPro"/>
</dbReference>
<feature type="signal peptide" evidence="1">
    <location>
        <begin position="1"/>
        <end position="16"/>
    </location>
</feature>